<dbReference type="PROSITE" id="PS50059">
    <property type="entry name" value="FKBP_PPIASE"/>
    <property type="match status" value="1"/>
</dbReference>
<dbReference type="InterPro" id="IPR046357">
    <property type="entry name" value="PPIase_dom_sf"/>
</dbReference>
<dbReference type="STRING" id="1434232.MAIT1_04637"/>
<comment type="similarity">
    <text evidence="2 6">Belongs to the FKBP-type PPIase family.</text>
</comment>
<dbReference type="Proteomes" id="UP000194003">
    <property type="component" value="Unassembled WGS sequence"/>
</dbReference>
<keyword evidence="4 5" id="KW-0413">Isomerase</keyword>
<protein>
    <recommendedName>
        <fullName evidence="6">Peptidyl-prolyl cis-trans isomerase</fullName>
        <ecNumber evidence="6">5.2.1.8</ecNumber>
    </recommendedName>
</protein>
<dbReference type="InterPro" id="IPR000774">
    <property type="entry name" value="PPIase_FKBP_N"/>
</dbReference>
<dbReference type="InterPro" id="IPR036944">
    <property type="entry name" value="PPIase_FKBP_N_sf"/>
</dbReference>
<dbReference type="EC" id="5.2.1.8" evidence="6"/>
<keyword evidence="3 5" id="KW-0697">Rotamase</keyword>
<dbReference type="InterPro" id="IPR001179">
    <property type="entry name" value="PPIase_FKBP_dom"/>
</dbReference>
<comment type="caution">
    <text evidence="8">The sequence shown here is derived from an EMBL/GenBank/DDBJ whole genome shotgun (WGS) entry which is preliminary data.</text>
</comment>
<evidence type="ECO:0000313" key="8">
    <source>
        <dbReference type="EMBL" id="OSM08453.1"/>
    </source>
</evidence>
<evidence type="ECO:0000256" key="2">
    <source>
        <dbReference type="ARBA" id="ARBA00006577"/>
    </source>
</evidence>
<evidence type="ECO:0000256" key="4">
    <source>
        <dbReference type="ARBA" id="ARBA00023235"/>
    </source>
</evidence>
<proteinExistence type="inferred from homology"/>
<evidence type="ECO:0000259" key="7">
    <source>
        <dbReference type="PROSITE" id="PS50059"/>
    </source>
</evidence>
<dbReference type="Gene3D" id="3.10.50.40">
    <property type="match status" value="1"/>
</dbReference>
<dbReference type="Pfam" id="PF01346">
    <property type="entry name" value="FKBP_N"/>
    <property type="match status" value="1"/>
</dbReference>
<organism evidence="8 9">
    <name type="scientific">Magnetofaba australis IT-1</name>
    <dbReference type="NCBI Taxonomy" id="1434232"/>
    <lineage>
        <taxon>Bacteria</taxon>
        <taxon>Pseudomonadati</taxon>
        <taxon>Pseudomonadota</taxon>
        <taxon>Magnetococcia</taxon>
        <taxon>Magnetococcales</taxon>
        <taxon>Magnetococcaceae</taxon>
        <taxon>Magnetofaba</taxon>
    </lineage>
</organism>
<dbReference type="EMBL" id="LVJN01000011">
    <property type="protein sequence ID" value="OSM08453.1"/>
    <property type="molecule type" value="Genomic_DNA"/>
</dbReference>
<evidence type="ECO:0000256" key="5">
    <source>
        <dbReference type="PROSITE-ProRule" id="PRU00277"/>
    </source>
</evidence>
<dbReference type="Gene3D" id="1.10.287.460">
    <property type="entry name" value="Peptidyl-prolyl cis-trans isomerase, FKBP-type, N-terminal domain"/>
    <property type="match status" value="1"/>
</dbReference>
<reference evidence="8 9" key="1">
    <citation type="journal article" date="2016" name="BMC Genomics">
        <title>Combined genomic and structural analyses of a cultured magnetotactic bacterium reveals its niche adaptation to a dynamic environment.</title>
        <authorList>
            <person name="Araujo A.C."/>
            <person name="Morillo V."/>
            <person name="Cypriano J."/>
            <person name="Teixeira L.C."/>
            <person name="Leao P."/>
            <person name="Lyra S."/>
            <person name="Almeida L.G."/>
            <person name="Bazylinski D.A."/>
            <person name="Vasconcellos A.T."/>
            <person name="Abreu F."/>
            <person name="Lins U."/>
        </authorList>
    </citation>
    <scope>NUCLEOTIDE SEQUENCE [LARGE SCALE GENOMIC DNA]</scope>
    <source>
        <strain evidence="8 9">IT-1</strain>
    </source>
</reference>
<gene>
    <name evidence="8" type="ORF">MAIT1_04637</name>
</gene>
<dbReference type="GO" id="GO:0006457">
    <property type="term" value="P:protein folding"/>
    <property type="evidence" value="ECO:0007669"/>
    <property type="project" value="InterPro"/>
</dbReference>
<dbReference type="PANTHER" id="PTHR43811">
    <property type="entry name" value="FKBP-TYPE PEPTIDYL-PROLYL CIS-TRANS ISOMERASE FKPA"/>
    <property type="match status" value="1"/>
</dbReference>
<name>A0A1Y2KAI4_9PROT</name>
<keyword evidence="9" id="KW-1185">Reference proteome</keyword>
<feature type="domain" description="PPIase FKBP-type" evidence="7">
    <location>
        <begin position="126"/>
        <end position="212"/>
    </location>
</feature>
<dbReference type="Pfam" id="PF00254">
    <property type="entry name" value="FKBP_C"/>
    <property type="match status" value="1"/>
</dbReference>
<evidence type="ECO:0000313" key="9">
    <source>
        <dbReference type="Proteomes" id="UP000194003"/>
    </source>
</evidence>
<evidence type="ECO:0000256" key="3">
    <source>
        <dbReference type="ARBA" id="ARBA00023110"/>
    </source>
</evidence>
<dbReference type="SUPFAM" id="SSF54534">
    <property type="entry name" value="FKBP-like"/>
    <property type="match status" value="1"/>
</dbReference>
<dbReference type="PANTHER" id="PTHR43811:SF19">
    <property type="entry name" value="39 KDA FK506-BINDING NUCLEAR PROTEIN"/>
    <property type="match status" value="1"/>
</dbReference>
<dbReference type="GO" id="GO:0003755">
    <property type="term" value="F:peptidyl-prolyl cis-trans isomerase activity"/>
    <property type="evidence" value="ECO:0007669"/>
    <property type="project" value="UniProtKB-UniRule"/>
</dbReference>
<comment type="catalytic activity">
    <reaction evidence="1 5 6">
        <text>[protein]-peptidylproline (omega=180) = [protein]-peptidylproline (omega=0)</text>
        <dbReference type="Rhea" id="RHEA:16237"/>
        <dbReference type="Rhea" id="RHEA-COMP:10747"/>
        <dbReference type="Rhea" id="RHEA-COMP:10748"/>
        <dbReference type="ChEBI" id="CHEBI:83833"/>
        <dbReference type="ChEBI" id="CHEBI:83834"/>
        <dbReference type="EC" id="5.2.1.8"/>
    </reaction>
</comment>
<evidence type="ECO:0000256" key="1">
    <source>
        <dbReference type="ARBA" id="ARBA00000971"/>
    </source>
</evidence>
<accession>A0A1Y2KAI4</accession>
<evidence type="ECO:0000256" key="6">
    <source>
        <dbReference type="RuleBase" id="RU003915"/>
    </source>
</evidence>
<sequence length="213" mass="23094">MNAKVNYAVSYNMATGVLAGFSNLEIELNKEAVMEAVNDAFSGKPSQLSDAQFKETQVVVKDKMIAAKLRAEEQAKKSLEKQAEVNKAEGEAFLAKNKSAEGVITTASGLQYRVDVQGSGPKPTESDRVTAHYQGTFLNGKPFDSSIKRGKPMTFGVQDVIPGWTEGIQLMPVGSKYTFWIPSDLAYGVSGRPPVIAPNATLKFEVELISIEK</sequence>
<dbReference type="AlphaFoldDB" id="A0A1Y2KAI4"/>